<feature type="region of interest" description="Disordered" evidence="1">
    <location>
        <begin position="515"/>
        <end position="540"/>
    </location>
</feature>
<dbReference type="CDD" id="cd00081">
    <property type="entry name" value="Hint"/>
    <property type="match status" value="1"/>
</dbReference>
<sequence length="1336" mass="143756">MPRDEPALPPWFRRDDPWLTTRMRHVAEIDDGEARLGRAVSEAIAEFLAAARDAVLGDEPTVVTAAGVEPPPPDLSRWPGESRWRELLDRVVAPVITGLFGERFRAATASAAIADYPYRQAYLAEVWSRLTLWPSEAFDDVRSELAEGVAEGETPRQLRERVGEALSITARSKRVQAEIAQLTKTIDNPDTRPGIRREARKRRSALYRSKDREDQHWWFYAARIARTETVGALNAGTFYGATARSAETGEAVFKQWWCLTPENTVTAAGVTWIAHRDYDGPVVRLVTDGGTVLTLTPQHPVLTPDGWVPVAELAAGSRLVRLESSETGRAIGELAESCFTAADERGFTREVTRQVGDGPAETVRVCPPDPYVTASVAPSSGEPLAGLAWRCGEAELPDRAEREPGLVVETVRQAQWGYYTGPVYDLTTVSGFFAGPGGVLVHNSTSDSRVRPSHWAAHMQVQPLDEAFQVGGVAMDHPGDPAAPPREVVNCRCSLLTMGSEEADEERQRWQQFRQGRTDVHGRPLDEQGRPVTAAATTPSGAAMTETFGAEPQETEAPSSPSDAPGGALTWSGVLAPLGVPSGDNRRIDAPDDGELSTRQLPVPLLFQPRLAQGHAEAEQGLAVITSAQLATGEQVREQGMLTEPPEVDKDALFLVGHGRFDAADDEAAEIARKIDEGYLRWVSVDLDQVGSPRYHKYRGETDLGEVEIPEEGLQTALSACLDEGVLATGQFGIARDESGSVTTVAEPWAALEHAAWSSGAPSLRAALNTDAGFRARLGIDLADDERLVEVVTQWRLMSATLVGQPAFHEAFVVLDQGSHTSEDEPDAAEPPENDDPGIIEAGLLDSGEDTTVNEIDGEDLPEQTGMAALAEQINAALGAASFAVTGDTSLPIADRDRPWDGAAARARLAEWATTDDGDLDGAMFARAHLYRDPEADPTTKGAYKLPVADIIGGRLTLVPRGVFAAAAAIQGSRGGVAIPEADRAGVKRKLAHLYRRIREKEDDEEIRPPWQGGTDRSRRRIDRSKPQTTGVGKPRRFGSEDSGTVSASGTPQQSPPPSGGESPARRSAAALTAAADSWAHRVAEAADELHEPPAEFFDNPNLLRPTNPTVTARGRVFGHIHDWTTAHIGYSGRTVRAPRSTSNYAYFNLKPVRCSDGSYVRCGALVLGAHHADTAASANTATDHYDHSGYRVARIRAGEDRHGTWFSGALVPGVTAEQVLDIAELTCSGDWRDGELRAALLVNVPGLPIVEGSEVDPAALVAAGAIARPDGEVGIADDPDSREEAGQTPSAAEIARAVVAEQRALAAREQTVARLSRHVHAPQIVSLANRVHHRQ</sequence>
<feature type="region of interest" description="Disordered" evidence="1">
    <location>
        <begin position="818"/>
        <end position="838"/>
    </location>
</feature>
<dbReference type="InterPro" id="IPR030934">
    <property type="entry name" value="Intein_C"/>
</dbReference>
<accession>A0ABR4WYD8</accession>
<dbReference type="InterPro" id="IPR036844">
    <property type="entry name" value="Hint_dom_sf"/>
</dbReference>
<protein>
    <recommendedName>
        <fullName evidence="4">Intein C-terminal splicing domain-containing protein</fullName>
    </recommendedName>
</protein>
<name>A0ABR4WYD8_9ACTN</name>
<dbReference type="Proteomes" id="UP000029737">
    <property type="component" value="Unassembled WGS sequence"/>
</dbReference>
<feature type="compositionally biased region" description="Acidic residues" evidence="1">
    <location>
        <begin position="824"/>
        <end position="838"/>
    </location>
</feature>
<dbReference type="EMBL" id="JPMV01000046">
    <property type="protein sequence ID" value="KGI79395.1"/>
    <property type="molecule type" value="Genomic_DNA"/>
</dbReference>
<reference evidence="2 3" key="1">
    <citation type="journal article" date="2014" name="PLoS ONE">
        <title>Identification and Characterization of a New Erythromycin Biosynthetic Gene Cluster in Actinopolyspora erythraea YIM90600, a Novel Erythronolide-Producing Halophilic Actinomycete Isolated from Salt Field.</title>
        <authorList>
            <person name="Chen D."/>
            <person name="Feng J."/>
            <person name="Huang L."/>
            <person name="Zhang Q."/>
            <person name="Wu J."/>
            <person name="Zhu X."/>
            <person name="Duan Y."/>
            <person name="Xu Z."/>
        </authorList>
    </citation>
    <scope>NUCLEOTIDE SEQUENCE [LARGE SCALE GENOMIC DNA]</scope>
    <source>
        <strain evidence="2 3">YIM90600</strain>
    </source>
</reference>
<organism evidence="2 3">
    <name type="scientific">Actinopolyspora erythraea</name>
    <dbReference type="NCBI Taxonomy" id="414996"/>
    <lineage>
        <taxon>Bacteria</taxon>
        <taxon>Bacillati</taxon>
        <taxon>Actinomycetota</taxon>
        <taxon>Actinomycetes</taxon>
        <taxon>Actinopolysporales</taxon>
        <taxon>Actinopolysporaceae</taxon>
        <taxon>Actinopolyspora</taxon>
    </lineage>
</organism>
<dbReference type="Gene3D" id="2.170.16.10">
    <property type="entry name" value="Hedgehog/Intein (Hint) domain"/>
    <property type="match status" value="1"/>
</dbReference>
<evidence type="ECO:0000256" key="1">
    <source>
        <dbReference type="SAM" id="MobiDB-lite"/>
    </source>
</evidence>
<comment type="caution">
    <text evidence="2">The sequence shown here is derived from an EMBL/GenBank/DDBJ whole genome shotgun (WGS) entry which is preliminary data.</text>
</comment>
<dbReference type="RefSeq" id="WP_052428610.1">
    <property type="nucleotide sequence ID" value="NZ_KN214181.1"/>
</dbReference>
<evidence type="ECO:0008006" key="4">
    <source>
        <dbReference type="Google" id="ProtNLM"/>
    </source>
</evidence>
<feature type="region of interest" description="Disordered" evidence="1">
    <location>
        <begin position="1001"/>
        <end position="1074"/>
    </location>
</feature>
<keyword evidence="3" id="KW-1185">Reference proteome</keyword>
<dbReference type="SUPFAM" id="SSF51294">
    <property type="entry name" value="Hedgehog/intein (Hint) domain"/>
    <property type="match status" value="1"/>
</dbReference>
<feature type="compositionally biased region" description="Low complexity" evidence="1">
    <location>
        <begin position="1060"/>
        <end position="1074"/>
    </location>
</feature>
<feature type="compositionally biased region" description="Basic and acidic residues" evidence="1">
    <location>
        <begin position="516"/>
        <end position="529"/>
    </location>
</feature>
<proteinExistence type="predicted"/>
<gene>
    <name evidence="2" type="ORF">IL38_24180</name>
</gene>
<dbReference type="PROSITE" id="PS50818">
    <property type="entry name" value="INTEIN_C_TER"/>
    <property type="match status" value="1"/>
</dbReference>
<evidence type="ECO:0000313" key="3">
    <source>
        <dbReference type="Proteomes" id="UP000029737"/>
    </source>
</evidence>
<evidence type="ECO:0000313" key="2">
    <source>
        <dbReference type="EMBL" id="KGI79395.1"/>
    </source>
</evidence>